<organism evidence="1 2">
    <name type="scientific">Roseomonas populi</name>
    <dbReference type="NCBI Taxonomy" id="3121582"/>
    <lineage>
        <taxon>Bacteria</taxon>
        <taxon>Pseudomonadati</taxon>
        <taxon>Pseudomonadota</taxon>
        <taxon>Alphaproteobacteria</taxon>
        <taxon>Acetobacterales</taxon>
        <taxon>Roseomonadaceae</taxon>
        <taxon>Roseomonas</taxon>
    </lineage>
</organism>
<sequence length="652" mass="71724">MLTTDPIPYAAFIVRHLLHPVGPRFGNRHAVAETEEMMDGDRWFWSDDNAKVLEFLSLPPVWWAFPEAVDATFGFLRDLCRGPYVYRRLGQARLDAVENDGARARFVHSLMDITCDLPAGVVTVGVRFHDGRTARNVMLTGNYVRFDYGGVGYTLDVEDAIDAWEIRHRGDSLELTHASELRFVHEGRNLRLGRLAYTYRFDARTTVFRAEAALDLDPGVTVSDLVLTISADQLTHGELGMTYNAVRARRPGAAPLTVSVSEPAQGLLPLSGAPYWSLSRDRFMRGFSPAIHSMPREPGRFSALNIVAQEEGNLHWVAAEHAFPGDRCGERVSVEETKLLTSGGFYDRVDDMAAIMAAEAAGPPSQPIDLSLSYDYGVELAAFARRARMLARAGEGAKPMVEEALGMHDQLLAAYEENMLRPAETDPRAIFSRPLSFVVMGLVDALAVTGSPRHREALRRAVDVLLTFEQPAKDMIGKPVSVFPMGKGEPAYLDCHAAAVLALARAASAIDDPRIAPALDHALSAFAIGTHAVDLGGPVKQDGVVVDVADEKGNRHTHGSFWNYSAGLSLRGFAVLRRSPKPEIREVLARHGDRIELFETLMRRQVARSIRPREEALEIRTSVPSGESNSETQPWVAMGIIDDPCDDGPENL</sequence>
<proteinExistence type="predicted"/>
<gene>
    <name evidence="1" type="ORF">NRP21_00430</name>
</gene>
<keyword evidence="2" id="KW-1185">Reference proteome</keyword>
<dbReference type="Proteomes" id="UP001524642">
    <property type="component" value="Unassembled WGS sequence"/>
</dbReference>
<comment type="caution">
    <text evidence="1">The sequence shown here is derived from an EMBL/GenBank/DDBJ whole genome shotgun (WGS) entry which is preliminary data.</text>
</comment>
<dbReference type="EMBL" id="JANJOU010000001">
    <property type="protein sequence ID" value="MCR0980513.1"/>
    <property type="molecule type" value="Genomic_DNA"/>
</dbReference>
<accession>A0ABT1WXG4</accession>
<reference evidence="1 2" key="1">
    <citation type="submission" date="2022-06" db="EMBL/GenBank/DDBJ databases">
        <title>Roseomonas CN29.</title>
        <authorList>
            <person name="Cheng Y."/>
            <person name="He X."/>
        </authorList>
    </citation>
    <scope>NUCLEOTIDE SEQUENCE [LARGE SCALE GENOMIC DNA]</scope>
    <source>
        <strain evidence="1 2">CN29</strain>
    </source>
</reference>
<dbReference type="InterPro" id="IPR008928">
    <property type="entry name" value="6-hairpin_glycosidase_sf"/>
</dbReference>
<protein>
    <recommendedName>
        <fullName evidence="3">Heparinase</fullName>
    </recommendedName>
</protein>
<dbReference type="RefSeq" id="WP_257714199.1">
    <property type="nucleotide sequence ID" value="NZ_JANJOU010000001.1"/>
</dbReference>
<evidence type="ECO:0000313" key="1">
    <source>
        <dbReference type="EMBL" id="MCR0980513.1"/>
    </source>
</evidence>
<dbReference type="SUPFAM" id="SSF48208">
    <property type="entry name" value="Six-hairpin glycosidases"/>
    <property type="match status" value="1"/>
</dbReference>
<evidence type="ECO:0008006" key="3">
    <source>
        <dbReference type="Google" id="ProtNLM"/>
    </source>
</evidence>
<evidence type="ECO:0000313" key="2">
    <source>
        <dbReference type="Proteomes" id="UP001524642"/>
    </source>
</evidence>
<name>A0ABT1WXG4_9PROT</name>